<evidence type="ECO:0000256" key="2">
    <source>
        <dbReference type="ARBA" id="ARBA00023242"/>
    </source>
</evidence>
<keyword evidence="1" id="KW-0479">Metal-binding</keyword>
<dbReference type="PROSITE" id="PS50048">
    <property type="entry name" value="ZN2_CY6_FUNGAL_2"/>
    <property type="match status" value="1"/>
</dbReference>
<feature type="compositionally biased region" description="Polar residues" evidence="3">
    <location>
        <begin position="715"/>
        <end position="729"/>
    </location>
</feature>
<feature type="compositionally biased region" description="Low complexity" evidence="3">
    <location>
        <begin position="142"/>
        <end position="151"/>
    </location>
</feature>
<dbReference type="GO" id="GO:0008270">
    <property type="term" value="F:zinc ion binding"/>
    <property type="evidence" value="ECO:0007669"/>
    <property type="project" value="InterPro"/>
</dbReference>
<dbReference type="GO" id="GO:0005634">
    <property type="term" value="C:nucleus"/>
    <property type="evidence" value="ECO:0007669"/>
    <property type="project" value="TreeGrafter"/>
</dbReference>
<dbReference type="PANTHER" id="PTHR31644">
    <property type="entry name" value="TRANSCRIPTIONAL ACTIVATOR ARO80-RELATED"/>
    <property type="match status" value="1"/>
</dbReference>
<dbReference type="Pfam" id="PF00172">
    <property type="entry name" value="Zn_clus"/>
    <property type="match status" value="1"/>
</dbReference>
<feature type="region of interest" description="Disordered" evidence="3">
    <location>
        <begin position="12"/>
        <end position="49"/>
    </location>
</feature>
<dbReference type="CDD" id="cd12148">
    <property type="entry name" value="fungal_TF_MHR"/>
    <property type="match status" value="1"/>
</dbReference>
<feature type="region of interest" description="Disordered" evidence="3">
    <location>
        <begin position="715"/>
        <end position="735"/>
    </location>
</feature>
<dbReference type="SUPFAM" id="SSF57701">
    <property type="entry name" value="Zn2/Cys6 DNA-binding domain"/>
    <property type="match status" value="1"/>
</dbReference>
<dbReference type="EMBL" id="HG937694">
    <property type="protein sequence ID" value="CDP38442.1"/>
    <property type="molecule type" value="Genomic_DNA"/>
</dbReference>
<dbReference type="PANTHER" id="PTHR31644:SF2">
    <property type="entry name" value="TRANSCRIPTIONAL ACTIVATOR ARO80-RELATED"/>
    <property type="match status" value="1"/>
</dbReference>
<dbReference type="SMART" id="SM00066">
    <property type="entry name" value="GAL4"/>
    <property type="match status" value="1"/>
</dbReference>
<evidence type="ECO:0000256" key="1">
    <source>
        <dbReference type="ARBA" id="ARBA00022723"/>
    </source>
</evidence>
<feature type="compositionally biased region" description="Basic and acidic residues" evidence="3">
    <location>
        <begin position="197"/>
        <end position="209"/>
    </location>
</feature>
<evidence type="ECO:0000256" key="3">
    <source>
        <dbReference type="SAM" id="MobiDB-lite"/>
    </source>
</evidence>
<protein>
    <submittedName>
        <fullName evidence="5">ARAD1D34760p</fullName>
    </submittedName>
</protein>
<dbReference type="SMART" id="SM00906">
    <property type="entry name" value="Fungal_trans"/>
    <property type="match status" value="1"/>
</dbReference>
<gene>
    <name evidence="5" type="ORF">GNLVRS02_ARAD1D34760g</name>
</gene>
<dbReference type="GO" id="GO:0003677">
    <property type="term" value="F:DNA binding"/>
    <property type="evidence" value="ECO:0007669"/>
    <property type="project" value="InterPro"/>
</dbReference>
<dbReference type="InterPro" id="IPR052780">
    <property type="entry name" value="AAA_Catabolism_Regulators"/>
</dbReference>
<evidence type="ECO:0000313" key="5">
    <source>
        <dbReference type="EMBL" id="CDP38442.1"/>
    </source>
</evidence>
<dbReference type="InterPro" id="IPR036864">
    <property type="entry name" value="Zn2-C6_fun-type_DNA-bd_sf"/>
</dbReference>
<name>A0A060THX7_BLAAD</name>
<dbReference type="InterPro" id="IPR007219">
    <property type="entry name" value="XnlR_reg_dom"/>
</dbReference>
<evidence type="ECO:0000259" key="4">
    <source>
        <dbReference type="PROSITE" id="PS50048"/>
    </source>
</evidence>
<dbReference type="PhylomeDB" id="A0A060THX7"/>
<dbReference type="Gene3D" id="4.10.240.10">
    <property type="entry name" value="Zn(2)-C6 fungal-type DNA-binding domain"/>
    <property type="match status" value="1"/>
</dbReference>
<keyword evidence="2" id="KW-0539">Nucleus</keyword>
<reference evidence="5" key="1">
    <citation type="submission" date="2014-02" db="EMBL/GenBank/DDBJ databases">
        <authorList>
            <person name="Genoscope - CEA"/>
        </authorList>
    </citation>
    <scope>NUCLEOTIDE SEQUENCE</scope>
    <source>
        <strain evidence="5">LS3</strain>
    </source>
</reference>
<feature type="region of interest" description="Disordered" evidence="3">
    <location>
        <begin position="115"/>
        <end position="164"/>
    </location>
</feature>
<organism evidence="5">
    <name type="scientific">Blastobotrys adeninivorans</name>
    <name type="common">Yeast</name>
    <name type="synonym">Arxula adeninivorans</name>
    <dbReference type="NCBI Taxonomy" id="409370"/>
    <lineage>
        <taxon>Eukaryota</taxon>
        <taxon>Fungi</taxon>
        <taxon>Dikarya</taxon>
        <taxon>Ascomycota</taxon>
        <taxon>Saccharomycotina</taxon>
        <taxon>Dipodascomycetes</taxon>
        <taxon>Dipodascales</taxon>
        <taxon>Trichomonascaceae</taxon>
        <taxon>Blastobotrys</taxon>
    </lineage>
</organism>
<feature type="compositionally biased region" description="Polar residues" evidence="3">
    <location>
        <begin position="186"/>
        <end position="196"/>
    </location>
</feature>
<dbReference type="PROSITE" id="PS00463">
    <property type="entry name" value="ZN2_CY6_FUNGAL_1"/>
    <property type="match status" value="1"/>
</dbReference>
<dbReference type="GO" id="GO:0006351">
    <property type="term" value="P:DNA-templated transcription"/>
    <property type="evidence" value="ECO:0007669"/>
    <property type="project" value="InterPro"/>
</dbReference>
<feature type="domain" description="Zn(2)-C6 fungal-type" evidence="4">
    <location>
        <begin position="57"/>
        <end position="93"/>
    </location>
</feature>
<feature type="region of interest" description="Disordered" evidence="3">
    <location>
        <begin position="186"/>
        <end position="217"/>
    </location>
</feature>
<reference evidence="5" key="2">
    <citation type="submission" date="2014-06" db="EMBL/GenBank/DDBJ databases">
        <title>The complete genome of Blastobotrys (Arxula) adeninivorans LS3 - a yeast of biotechnological interest.</title>
        <authorList>
            <person name="Kunze G."/>
            <person name="Gaillardin C."/>
            <person name="Czernicka M."/>
            <person name="Durrens P."/>
            <person name="Martin T."/>
            <person name="Boer E."/>
            <person name="Gabaldon T."/>
            <person name="Cruz J."/>
            <person name="Talla E."/>
            <person name="Marck C."/>
            <person name="Goffeau A."/>
            <person name="Barbe V."/>
            <person name="Baret P."/>
            <person name="Baronian K."/>
            <person name="Beier S."/>
            <person name="Bleykasten C."/>
            <person name="Bode R."/>
            <person name="Casaregola S."/>
            <person name="Despons L."/>
            <person name="Fairhead C."/>
            <person name="Giersberg M."/>
            <person name="Gierski P."/>
            <person name="Hahnel U."/>
            <person name="Hartmann A."/>
            <person name="Jankowska D."/>
            <person name="Jubin C."/>
            <person name="Jung P."/>
            <person name="Lafontaine I."/>
            <person name="Leh-Louis V."/>
            <person name="Lemaire M."/>
            <person name="Marcet-Houben M."/>
            <person name="Mascher M."/>
            <person name="Morel G."/>
            <person name="Richard G.-F."/>
            <person name="Riechen J."/>
            <person name="Sacerdot C."/>
            <person name="Sarkar A."/>
            <person name="Savel G."/>
            <person name="Schacherer J."/>
            <person name="Sherman D."/>
            <person name="Straub M.-L."/>
            <person name="Stein N."/>
            <person name="Thierry A."/>
            <person name="Trautwein-Schult A."/>
            <person name="Westhof E."/>
            <person name="Worch S."/>
            <person name="Dujon B."/>
            <person name="Souciet J.-L."/>
            <person name="Wincker P."/>
            <person name="Scholz U."/>
            <person name="Neuveglise N."/>
        </authorList>
    </citation>
    <scope>NUCLEOTIDE SEQUENCE</scope>
    <source>
        <strain evidence="5">LS3</strain>
    </source>
</reference>
<dbReference type="GO" id="GO:0045944">
    <property type="term" value="P:positive regulation of transcription by RNA polymerase II"/>
    <property type="evidence" value="ECO:0007669"/>
    <property type="project" value="TreeGrafter"/>
</dbReference>
<accession>A0A060THX7</accession>
<dbReference type="InterPro" id="IPR001138">
    <property type="entry name" value="Zn2Cys6_DnaBD"/>
</dbReference>
<dbReference type="GO" id="GO:0009074">
    <property type="term" value="P:aromatic amino acid family catabolic process"/>
    <property type="evidence" value="ECO:0007669"/>
    <property type="project" value="TreeGrafter"/>
</dbReference>
<sequence>MNVIYGAAGYNQGNNPGYESSGGSGSPPTHPSGQQPLPPVTDGHGGKGQKFKRSYKACINCRVRKIKCDLGDLSNPRGPPCARCRREGRECVFAESRRGGMVNVLAGREKRARLNSEGPSMAPSVSPPAPQITGASINVGASSRPGTATPSTGGGPNGGDEISHRELHNSADALEILAHAARSFPRINSSKSQSSAHPKEAKDDVKEEPREDEFTEKRTLADTELIKEGFLTEKEARDLVAYFFSYLHPFYPFIPKQLQDVNSLAEVPFLLTAITSIASRYYSAGADTDSVYRKRYQELHEQLWELCQRLFSYTVWAEASTRSIGTVFSFLLFSEWNPRAIHRRGKDYANSGNTGITDGLSGLGATRRSDRLAWMLIGLAIRLSQDLGLMDTSSKVFLATHMSEIVLALRMGRKSVLSHSLNDPLPDTMEEFSVYERAELEILQIMSLAHETLYASRSTTRELLKNGRYLTFLALFSPHLDNWEKKYQSLFRDVTVQRESLLFDYHYARLYIYSLALFSDSGVAPGSMANVASILPSSRYVAMASDAAKEMLATANRVHEMDMLKLAPIRWVVRIVHAAIFLVKSIMLTPTSSLEAHRHTLSIIRTTSRTLIDSSPDDIHLSSRYGMILLKLYNQLAPKVGVAIDETVEQLDEDKDVADTNANVTENSNQQPAPENGSNGANFNYENMFDFSRYSFAQPLPMNDTEAIAINEDNSSASNQQRPSNSSHQIADDDDGQNLLSVLDMDFDFLMEGTEGLGFVEPLMEGIEQHQLRQT</sequence>
<dbReference type="GO" id="GO:0000981">
    <property type="term" value="F:DNA-binding transcription factor activity, RNA polymerase II-specific"/>
    <property type="evidence" value="ECO:0007669"/>
    <property type="project" value="InterPro"/>
</dbReference>
<dbReference type="CDD" id="cd00067">
    <property type="entry name" value="GAL4"/>
    <property type="match status" value="1"/>
</dbReference>
<dbReference type="AlphaFoldDB" id="A0A060THX7"/>
<proteinExistence type="predicted"/>